<gene>
    <name evidence="2" type="ORF">S06H3_60229</name>
</gene>
<dbReference type="AlphaFoldDB" id="X1QLG3"/>
<reference evidence="2" key="1">
    <citation type="journal article" date="2014" name="Front. Microbiol.">
        <title>High frequency of phylogenetically diverse reductive dehalogenase-homologous genes in deep subseafloor sedimentary metagenomes.</title>
        <authorList>
            <person name="Kawai M."/>
            <person name="Futagami T."/>
            <person name="Toyoda A."/>
            <person name="Takaki Y."/>
            <person name="Nishi S."/>
            <person name="Hori S."/>
            <person name="Arai W."/>
            <person name="Tsubouchi T."/>
            <person name="Morono Y."/>
            <person name="Uchiyama I."/>
            <person name="Ito T."/>
            <person name="Fujiyama A."/>
            <person name="Inagaki F."/>
            <person name="Takami H."/>
        </authorList>
    </citation>
    <scope>NUCLEOTIDE SEQUENCE</scope>
    <source>
        <strain evidence="2">Expedition CK06-06</strain>
    </source>
</reference>
<feature type="non-terminal residue" evidence="2">
    <location>
        <position position="1"/>
    </location>
</feature>
<sequence length="190" mass="21612">SLASRPWSPAIAVELSKSAEKDENAKQEKAEDNEERNEGADSKKDKDKRNEKERRELKWFDKHAPEAFIQWQPIDHPDFPGQRVEVGGYAPFSLTNPPVGMLEEILARHTDFLTTVAQRLGRIAIRKIETQHLGQAIYDIEIQVENTGFLPTSLAQGQTTREIYPTRLVMELDDEFFLSGARITTLPTLP</sequence>
<name>X1QLG3_9ZZZZ</name>
<evidence type="ECO:0000256" key="1">
    <source>
        <dbReference type="SAM" id="MobiDB-lite"/>
    </source>
</evidence>
<organism evidence="2">
    <name type="scientific">marine sediment metagenome</name>
    <dbReference type="NCBI Taxonomy" id="412755"/>
    <lineage>
        <taxon>unclassified sequences</taxon>
        <taxon>metagenomes</taxon>
        <taxon>ecological metagenomes</taxon>
    </lineage>
</organism>
<comment type="caution">
    <text evidence="2">The sequence shown here is derived from an EMBL/GenBank/DDBJ whole genome shotgun (WGS) entry which is preliminary data.</text>
</comment>
<evidence type="ECO:0000313" key="2">
    <source>
        <dbReference type="EMBL" id="GAI55631.1"/>
    </source>
</evidence>
<feature type="non-terminal residue" evidence="2">
    <location>
        <position position="190"/>
    </location>
</feature>
<accession>X1QLG3</accession>
<feature type="compositionally biased region" description="Basic and acidic residues" evidence="1">
    <location>
        <begin position="17"/>
        <end position="54"/>
    </location>
</feature>
<dbReference type="EMBL" id="BARV01039262">
    <property type="protein sequence ID" value="GAI55631.1"/>
    <property type="molecule type" value="Genomic_DNA"/>
</dbReference>
<feature type="region of interest" description="Disordered" evidence="1">
    <location>
        <begin position="1"/>
        <end position="54"/>
    </location>
</feature>
<protein>
    <submittedName>
        <fullName evidence="2">Uncharacterized protein</fullName>
    </submittedName>
</protein>
<proteinExistence type="predicted"/>